<evidence type="ECO:0000313" key="2">
    <source>
        <dbReference type="Proteomes" id="UP000318528"/>
    </source>
</evidence>
<evidence type="ECO:0008006" key="3">
    <source>
        <dbReference type="Google" id="ProtNLM"/>
    </source>
</evidence>
<reference evidence="1 2" key="1">
    <citation type="submission" date="2019-07" db="EMBL/GenBank/DDBJ databases">
        <title>Novel species of Flavobacterium.</title>
        <authorList>
            <person name="Liu Q."/>
            <person name="Xin Y.-H."/>
        </authorList>
    </citation>
    <scope>NUCLEOTIDE SEQUENCE [LARGE SCALE GENOMIC DNA]</scope>
    <source>
        <strain evidence="1 2">GSP39</strain>
    </source>
</reference>
<dbReference type="EMBL" id="VJZN01000001">
    <property type="protein sequence ID" value="TRX10343.1"/>
    <property type="molecule type" value="Genomic_DNA"/>
</dbReference>
<name>A0ABY3CQ19_9FLAO</name>
<dbReference type="Proteomes" id="UP000318528">
    <property type="component" value="Unassembled WGS sequence"/>
</dbReference>
<organism evidence="1 2">
    <name type="scientific">Flavobacterium gawalongense</name>
    <dbReference type="NCBI Taxonomy" id="2594432"/>
    <lineage>
        <taxon>Bacteria</taxon>
        <taxon>Pseudomonadati</taxon>
        <taxon>Bacteroidota</taxon>
        <taxon>Flavobacteriia</taxon>
        <taxon>Flavobacteriales</taxon>
        <taxon>Flavobacteriaceae</taxon>
        <taxon>Flavobacterium</taxon>
    </lineage>
</organism>
<dbReference type="RefSeq" id="WP_144070548.1">
    <property type="nucleotide sequence ID" value="NZ_VJZN01000001.1"/>
</dbReference>
<dbReference type="SUPFAM" id="SSF53756">
    <property type="entry name" value="UDP-Glycosyltransferase/glycogen phosphorylase"/>
    <property type="match status" value="1"/>
</dbReference>
<evidence type="ECO:0000313" key="1">
    <source>
        <dbReference type="EMBL" id="TRX10343.1"/>
    </source>
</evidence>
<proteinExistence type="predicted"/>
<keyword evidence="2" id="KW-1185">Reference proteome</keyword>
<accession>A0ABY3CQ19</accession>
<comment type="caution">
    <text evidence="1">The sequence shown here is derived from an EMBL/GenBank/DDBJ whole genome shotgun (WGS) entry which is preliminary data.</text>
</comment>
<gene>
    <name evidence="1" type="ORF">FNW12_00055</name>
</gene>
<protein>
    <recommendedName>
        <fullName evidence="3">Glycosyltransferase subfamily 4-like N-terminal domain-containing protein</fullName>
    </recommendedName>
</protein>
<sequence>MRKKIKVLHLGYSDNYGGASIAMARINDALSLIDGIDSKIAVVTSSDNPKTICLSSGFLDKVWLYIRVRLAYKLVGLLQKTSNQSGRSINFFPSTVCKRLNKLDFDVLHLHWIANETIPFEDLQKIKRPIVWTFYDH</sequence>